<evidence type="ECO:0000256" key="3">
    <source>
        <dbReference type="ARBA" id="ARBA00022475"/>
    </source>
</evidence>
<feature type="transmembrane region" description="Helical" evidence="9">
    <location>
        <begin position="30"/>
        <end position="50"/>
    </location>
</feature>
<sequence length="164" mass="17881">MVCAILAQVIFRYLLGNALAWSEEGARFLMLWMTGLIAPSAYRWGGFVAIDMVPRALPRITGLVLNLSLLFVAAVVLAISIRIGWNDMTGFGGRFASPSLKVPLSLIGGEDIAFRRAWMMGALVVGSVMMFLVNIELILRNLVALLDPEREPPMDRAMISAGAD</sequence>
<keyword evidence="3" id="KW-1003">Cell membrane</keyword>
<feature type="transmembrane region" description="Helical" evidence="9">
    <location>
        <begin position="62"/>
        <end position="85"/>
    </location>
</feature>
<dbReference type="InterPro" id="IPR007387">
    <property type="entry name" value="TRAP_DctQ"/>
</dbReference>
<evidence type="ECO:0000256" key="6">
    <source>
        <dbReference type="ARBA" id="ARBA00022989"/>
    </source>
</evidence>
<comment type="subunit">
    <text evidence="9">The complex comprises the extracytoplasmic solute receptor protein and the two transmembrane proteins.</text>
</comment>
<keyword evidence="2 9" id="KW-0813">Transport</keyword>
<dbReference type="GO" id="GO:0015740">
    <property type="term" value="P:C4-dicarboxylate transport"/>
    <property type="evidence" value="ECO:0007669"/>
    <property type="project" value="TreeGrafter"/>
</dbReference>
<gene>
    <name evidence="11" type="ORF">HMH01_10935</name>
</gene>
<evidence type="ECO:0000256" key="2">
    <source>
        <dbReference type="ARBA" id="ARBA00022448"/>
    </source>
</evidence>
<keyword evidence="5 9" id="KW-0812">Transmembrane</keyword>
<accession>A0A849L430</accession>
<comment type="similarity">
    <text evidence="8 9">Belongs to the TRAP transporter small permease family.</text>
</comment>
<evidence type="ECO:0000313" key="12">
    <source>
        <dbReference type="Proteomes" id="UP000572377"/>
    </source>
</evidence>
<evidence type="ECO:0000313" key="11">
    <source>
        <dbReference type="EMBL" id="NNU80952.1"/>
    </source>
</evidence>
<dbReference type="EMBL" id="JABFBC010000002">
    <property type="protein sequence ID" value="NNU80952.1"/>
    <property type="molecule type" value="Genomic_DNA"/>
</dbReference>
<reference evidence="11 12" key="1">
    <citation type="submission" date="2020-05" db="EMBL/GenBank/DDBJ databases">
        <title>Gimesia benthica sp. nov., a novel planctomycete isolated from a deep-sea water sample of the Northwest Indian Ocean.</title>
        <authorList>
            <person name="Wang J."/>
            <person name="Ruan C."/>
            <person name="Song L."/>
            <person name="Zhu Y."/>
            <person name="Li A."/>
            <person name="Zheng X."/>
            <person name="Wang L."/>
            <person name="Lu Z."/>
            <person name="Huang Y."/>
            <person name="Du W."/>
            <person name="Zhou Y."/>
            <person name="Huang L."/>
            <person name="Dai X."/>
        </authorList>
    </citation>
    <scope>NUCLEOTIDE SEQUENCE [LARGE SCALE GENOMIC DNA]</scope>
    <source>
        <strain evidence="11 12">YYQ-30</strain>
    </source>
</reference>
<dbReference type="Pfam" id="PF04290">
    <property type="entry name" value="DctQ"/>
    <property type="match status" value="1"/>
</dbReference>
<evidence type="ECO:0000259" key="10">
    <source>
        <dbReference type="Pfam" id="PF04290"/>
    </source>
</evidence>
<evidence type="ECO:0000256" key="8">
    <source>
        <dbReference type="ARBA" id="ARBA00038436"/>
    </source>
</evidence>
<dbReference type="PANTHER" id="PTHR35011:SF2">
    <property type="entry name" value="2,3-DIKETO-L-GULONATE TRAP TRANSPORTER SMALL PERMEASE PROTEIN YIAM"/>
    <property type="match status" value="1"/>
</dbReference>
<dbReference type="InterPro" id="IPR055348">
    <property type="entry name" value="DctQ"/>
</dbReference>
<feature type="domain" description="Tripartite ATP-independent periplasmic transporters DctQ component" evidence="10">
    <location>
        <begin position="1"/>
        <end position="142"/>
    </location>
</feature>
<evidence type="ECO:0000256" key="9">
    <source>
        <dbReference type="RuleBase" id="RU369079"/>
    </source>
</evidence>
<dbReference type="GO" id="GO:0022857">
    <property type="term" value="F:transmembrane transporter activity"/>
    <property type="evidence" value="ECO:0007669"/>
    <property type="project" value="UniProtKB-UniRule"/>
</dbReference>
<name>A0A849L430_9RHOB</name>
<dbReference type="GO" id="GO:0005886">
    <property type="term" value="C:plasma membrane"/>
    <property type="evidence" value="ECO:0007669"/>
    <property type="project" value="UniProtKB-SubCell"/>
</dbReference>
<comment type="caution">
    <text evidence="9">Lacks conserved residue(s) required for the propagation of feature annotation.</text>
</comment>
<evidence type="ECO:0000256" key="4">
    <source>
        <dbReference type="ARBA" id="ARBA00022519"/>
    </source>
</evidence>
<protein>
    <recommendedName>
        <fullName evidence="9">TRAP transporter small permease protein</fullName>
    </recommendedName>
</protein>
<keyword evidence="12" id="KW-1185">Reference proteome</keyword>
<evidence type="ECO:0000256" key="5">
    <source>
        <dbReference type="ARBA" id="ARBA00022692"/>
    </source>
</evidence>
<organism evidence="11 12">
    <name type="scientific">Halovulum dunhuangense</name>
    <dbReference type="NCBI Taxonomy" id="1505036"/>
    <lineage>
        <taxon>Bacteria</taxon>
        <taxon>Pseudomonadati</taxon>
        <taxon>Pseudomonadota</taxon>
        <taxon>Alphaproteobacteria</taxon>
        <taxon>Rhodobacterales</taxon>
        <taxon>Paracoccaceae</taxon>
        <taxon>Halovulum</taxon>
    </lineage>
</organism>
<proteinExistence type="inferred from homology"/>
<keyword evidence="4 9" id="KW-0997">Cell inner membrane</keyword>
<comment type="subcellular location">
    <subcellularLocation>
        <location evidence="1 9">Cell inner membrane</location>
        <topology evidence="1 9">Multi-pass membrane protein</topology>
    </subcellularLocation>
</comment>
<keyword evidence="6 9" id="KW-1133">Transmembrane helix</keyword>
<keyword evidence="7 9" id="KW-0472">Membrane</keyword>
<feature type="transmembrane region" description="Helical" evidence="9">
    <location>
        <begin position="117"/>
        <end position="139"/>
    </location>
</feature>
<comment type="function">
    <text evidence="9">Part of the tripartite ATP-independent periplasmic (TRAP) transport system.</text>
</comment>
<comment type="caution">
    <text evidence="11">The sequence shown here is derived from an EMBL/GenBank/DDBJ whole genome shotgun (WGS) entry which is preliminary data.</text>
</comment>
<dbReference type="AlphaFoldDB" id="A0A849L430"/>
<dbReference type="Proteomes" id="UP000572377">
    <property type="component" value="Unassembled WGS sequence"/>
</dbReference>
<evidence type="ECO:0000256" key="7">
    <source>
        <dbReference type="ARBA" id="ARBA00023136"/>
    </source>
</evidence>
<dbReference type="PANTHER" id="PTHR35011">
    <property type="entry name" value="2,3-DIKETO-L-GULONATE TRAP TRANSPORTER SMALL PERMEASE PROTEIN YIAM"/>
    <property type="match status" value="1"/>
</dbReference>
<evidence type="ECO:0000256" key="1">
    <source>
        <dbReference type="ARBA" id="ARBA00004429"/>
    </source>
</evidence>